<proteinExistence type="predicted"/>
<evidence type="ECO:0000256" key="7">
    <source>
        <dbReference type="ARBA" id="ARBA00022723"/>
    </source>
</evidence>
<dbReference type="GO" id="GO:0005886">
    <property type="term" value="C:plasma membrane"/>
    <property type="evidence" value="ECO:0007669"/>
    <property type="project" value="UniProtKB-SubCell"/>
</dbReference>
<dbReference type="AlphaFoldDB" id="A0A4R3MSY4"/>
<evidence type="ECO:0000256" key="13">
    <source>
        <dbReference type="ARBA" id="ARBA00023243"/>
    </source>
</evidence>
<dbReference type="Proteomes" id="UP000295717">
    <property type="component" value="Unassembled WGS sequence"/>
</dbReference>
<evidence type="ECO:0000256" key="5">
    <source>
        <dbReference type="ARBA" id="ARBA00022549"/>
    </source>
</evidence>
<evidence type="ECO:0000256" key="14">
    <source>
        <dbReference type="SAM" id="Phobius"/>
    </source>
</evidence>
<dbReference type="RefSeq" id="WP_132978450.1">
    <property type="nucleotide sequence ID" value="NZ_SMAO01000011.1"/>
</dbReference>
<feature type="transmembrane region" description="Helical" evidence="14">
    <location>
        <begin position="25"/>
        <end position="49"/>
    </location>
</feature>
<dbReference type="Gene3D" id="4.10.220.20">
    <property type="entry name" value="Light-harvesting complex"/>
    <property type="match status" value="1"/>
</dbReference>
<comment type="caution">
    <text evidence="16">The sequence shown here is derived from an EMBL/GenBank/DDBJ whole genome shotgun (WGS) entry which is preliminary data.</text>
</comment>
<dbReference type="Pfam" id="PF00556">
    <property type="entry name" value="LHC"/>
    <property type="match status" value="1"/>
</dbReference>
<keyword evidence="7" id="KW-0479">Metal-binding</keyword>
<dbReference type="InterPro" id="IPR018332">
    <property type="entry name" value="Antenna_alpha"/>
</dbReference>
<evidence type="ECO:0000256" key="11">
    <source>
        <dbReference type="ARBA" id="ARBA00022991"/>
    </source>
</evidence>
<evidence type="ECO:0000256" key="1">
    <source>
        <dbReference type="ARBA" id="ARBA00002455"/>
    </source>
</evidence>
<evidence type="ECO:0000256" key="6">
    <source>
        <dbReference type="ARBA" id="ARBA00022692"/>
    </source>
</evidence>
<protein>
    <submittedName>
        <fullName evidence="16">Antenna complex alpha/beta subunit</fullName>
    </submittedName>
</protein>
<evidence type="ECO:0000259" key="15">
    <source>
        <dbReference type="Pfam" id="PF00556"/>
    </source>
</evidence>
<keyword evidence="9" id="KW-0076">Bacteriochlorophyll</keyword>
<dbReference type="InterPro" id="IPR035889">
    <property type="entry name" value="Light-harvesting_complex"/>
</dbReference>
<evidence type="ECO:0000256" key="3">
    <source>
        <dbReference type="ARBA" id="ARBA00022475"/>
    </source>
</evidence>
<keyword evidence="5" id="KW-0042">Antenna complex</keyword>
<evidence type="ECO:0000256" key="2">
    <source>
        <dbReference type="ARBA" id="ARBA00004236"/>
    </source>
</evidence>
<organism evidence="16 17">
    <name type="scientific">Thiobaca trueperi</name>
    <dbReference type="NCBI Taxonomy" id="127458"/>
    <lineage>
        <taxon>Bacteria</taxon>
        <taxon>Pseudomonadati</taxon>
        <taxon>Pseudomonadota</taxon>
        <taxon>Gammaproteobacteria</taxon>
        <taxon>Chromatiales</taxon>
        <taxon>Chromatiaceae</taxon>
        <taxon>Thiobaca</taxon>
    </lineage>
</organism>
<feature type="domain" description="Antenna complex alpha/beta subunit" evidence="15">
    <location>
        <begin position="13"/>
        <end position="52"/>
    </location>
</feature>
<dbReference type="EMBL" id="SMAO01000011">
    <property type="protein sequence ID" value="TCT18837.1"/>
    <property type="molecule type" value="Genomic_DNA"/>
</dbReference>
<evidence type="ECO:0000256" key="9">
    <source>
        <dbReference type="ARBA" id="ARBA00022956"/>
    </source>
</evidence>
<keyword evidence="4" id="KW-0148">Chlorophyll</keyword>
<comment type="function">
    <text evidence="1">Antenna complexes are light-harvesting systems, which transfer the excitation energy to the reaction centers.</text>
</comment>
<evidence type="ECO:0000256" key="4">
    <source>
        <dbReference type="ARBA" id="ARBA00022494"/>
    </source>
</evidence>
<reference evidence="16 17" key="1">
    <citation type="submission" date="2019-03" db="EMBL/GenBank/DDBJ databases">
        <title>Genomic Encyclopedia of Type Strains, Phase IV (KMG-IV): sequencing the most valuable type-strain genomes for metagenomic binning, comparative biology and taxonomic classification.</title>
        <authorList>
            <person name="Goeker M."/>
        </authorList>
    </citation>
    <scope>NUCLEOTIDE SEQUENCE [LARGE SCALE GENOMIC DNA]</scope>
    <source>
        <strain evidence="16 17">DSM 13587</strain>
    </source>
</reference>
<dbReference type="NCBIfam" id="NF040861">
    <property type="entry name" value="pufA_517_ASD"/>
    <property type="match status" value="1"/>
</dbReference>
<dbReference type="OrthoDB" id="5772886at2"/>
<name>A0A4R3MSY4_9GAMM</name>
<keyword evidence="3" id="KW-1003">Cell membrane</keyword>
<dbReference type="GO" id="GO:0042314">
    <property type="term" value="F:bacteriochlorophyll binding"/>
    <property type="evidence" value="ECO:0007669"/>
    <property type="project" value="UniProtKB-KW"/>
</dbReference>
<keyword evidence="13" id="KW-0437">Light-harvesting polypeptide</keyword>
<gene>
    <name evidence="16" type="ORF">EDC35_11136</name>
</gene>
<comment type="subcellular location">
    <subcellularLocation>
        <location evidence="2">Cell membrane</location>
    </subcellularLocation>
</comment>
<keyword evidence="10 14" id="KW-1133">Transmembrane helix</keyword>
<keyword evidence="6 14" id="KW-0812">Transmembrane</keyword>
<dbReference type="GO" id="GO:0030077">
    <property type="term" value="C:plasma membrane light-harvesting complex"/>
    <property type="evidence" value="ECO:0007669"/>
    <property type="project" value="InterPro"/>
</dbReference>
<keyword evidence="8" id="KW-0460">Magnesium</keyword>
<dbReference type="SUPFAM" id="SSF56918">
    <property type="entry name" value="Light-harvesting complex subunits"/>
    <property type="match status" value="1"/>
</dbReference>
<evidence type="ECO:0000313" key="16">
    <source>
        <dbReference type="EMBL" id="TCT18837.1"/>
    </source>
</evidence>
<dbReference type="GO" id="GO:0046872">
    <property type="term" value="F:metal ion binding"/>
    <property type="evidence" value="ECO:0007669"/>
    <property type="project" value="UniProtKB-KW"/>
</dbReference>
<sequence>MSEVAKPSNPNDDWKFWMVVNPSTWLMPIFFAVLLIVLTIHVTVLKLGIFTWG</sequence>
<keyword evidence="11" id="KW-0157">Chromophore</keyword>
<keyword evidence="12 14" id="KW-0472">Membrane</keyword>
<dbReference type="InterPro" id="IPR000066">
    <property type="entry name" value="Antenna_a/b"/>
</dbReference>
<accession>A0A4R3MSY4</accession>
<evidence type="ECO:0000256" key="8">
    <source>
        <dbReference type="ARBA" id="ARBA00022842"/>
    </source>
</evidence>
<keyword evidence="17" id="KW-1185">Reference proteome</keyword>
<evidence type="ECO:0000256" key="12">
    <source>
        <dbReference type="ARBA" id="ARBA00023136"/>
    </source>
</evidence>
<dbReference type="GO" id="GO:0019684">
    <property type="term" value="P:photosynthesis, light reaction"/>
    <property type="evidence" value="ECO:0007669"/>
    <property type="project" value="InterPro"/>
</dbReference>
<evidence type="ECO:0000313" key="17">
    <source>
        <dbReference type="Proteomes" id="UP000295717"/>
    </source>
</evidence>
<evidence type="ECO:0000256" key="10">
    <source>
        <dbReference type="ARBA" id="ARBA00022989"/>
    </source>
</evidence>